<dbReference type="PANTHER" id="PTHR33693">
    <property type="entry name" value="TYPE-5 URACIL-DNA GLYCOSYLASE"/>
    <property type="match status" value="1"/>
</dbReference>
<gene>
    <name evidence="11" type="ORF">SAMN06265221_102115</name>
</gene>
<comment type="similarity">
    <text evidence="1">Belongs to the uracil-DNA glycosylase (UDG) superfamily. Type 4 (UDGa) family.</text>
</comment>
<dbReference type="InterPro" id="IPR023875">
    <property type="entry name" value="DNA_repair_put"/>
</dbReference>
<protein>
    <recommendedName>
        <fullName evidence="2">Type-4 uracil-DNA glycosylase</fullName>
    </recommendedName>
</protein>
<evidence type="ECO:0000256" key="4">
    <source>
        <dbReference type="ARBA" id="ARBA00022723"/>
    </source>
</evidence>
<dbReference type="InterPro" id="IPR051536">
    <property type="entry name" value="UDG_Type-4/5"/>
</dbReference>
<sequence length="474" mass="52740">MHIRMSAQADPLEWRKAARALAMAGIAPDAVRWSVGSDLFAADPVPMSERAPPRVPRAFPGLLETAICHSDPERFALLYQLLWRLQNQPKLLEIAPDPDVQRLHRMVKSVRRDSHKMHAFVRFREVPGQGPRRFIAWFEPDHHIIAHATPFFARRFADMDWLILTPKGSARFHAGQLHTDETPAEKPDLEDATEALWRTYFSSIFNPARLKVRAMQSEMPRKYWKNLPEAELIPGLIASAKDRVAQMAAAAPKAPPAFHAAIQSRRVMPEAPTGTWDMMRADAMACTRCDLHAQATQAVLGEGPEDAPLMIVGEQPGDHEDLTGRPFIGPAGQVLDRALAQAGLDRGRIYLTNAVKHFKFVPRGKRRIHQRPNTAEVSHCRWWLKQEIELVQPRLIVAMGASAVLGLTGQPVKMTDVRGHVVAGVPPILPTWHPSYLLRLPDATAAKAETANFTRDLALAAEFIASAGNPAGLR</sequence>
<keyword evidence="5" id="KW-0227">DNA damage</keyword>
<keyword evidence="7" id="KW-0408">Iron</keyword>
<keyword evidence="6" id="KW-0378">Hydrolase</keyword>
<dbReference type="Pfam" id="PF13566">
    <property type="entry name" value="DUF4130"/>
    <property type="match status" value="1"/>
</dbReference>
<dbReference type="SMART" id="SM00987">
    <property type="entry name" value="UreE_C"/>
    <property type="match status" value="1"/>
</dbReference>
<evidence type="ECO:0000256" key="9">
    <source>
        <dbReference type="ARBA" id="ARBA00023204"/>
    </source>
</evidence>
<reference evidence="11 12" key="1">
    <citation type="submission" date="2017-05" db="EMBL/GenBank/DDBJ databases">
        <authorList>
            <person name="Varghese N."/>
            <person name="Submissions S."/>
        </authorList>
    </citation>
    <scope>NUCLEOTIDE SEQUENCE [LARGE SCALE GENOMIC DNA]</scope>
    <source>
        <strain evidence="11 12">DSM 100094</strain>
    </source>
</reference>
<keyword evidence="9" id="KW-0234">DNA repair</keyword>
<evidence type="ECO:0000259" key="10">
    <source>
        <dbReference type="SMART" id="SM00986"/>
    </source>
</evidence>
<feature type="domain" description="Uracil-DNA glycosylase-like" evidence="10">
    <location>
        <begin position="300"/>
        <end position="458"/>
    </location>
</feature>
<name>A0A521B512_9RHOB</name>
<evidence type="ECO:0000313" key="11">
    <source>
        <dbReference type="EMBL" id="SMO42182.1"/>
    </source>
</evidence>
<evidence type="ECO:0000256" key="1">
    <source>
        <dbReference type="ARBA" id="ARBA00006521"/>
    </source>
</evidence>
<dbReference type="OrthoDB" id="5290748at2"/>
<dbReference type="PANTHER" id="PTHR33693:SF9">
    <property type="entry name" value="TYPE-4 URACIL-DNA GLYCOSYLASE"/>
    <property type="match status" value="1"/>
</dbReference>
<evidence type="ECO:0000256" key="7">
    <source>
        <dbReference type="ARBA" id="ARBA00023004"/>
    </source>
</evidence>
<dbReference type="InterPro" id="IPR005122">
    <property type="entry name" value="Uracil-DNA_glycosylase-like"/>
</dbReference>
<dbReference type="CDD" id="cd10030">
    <property type="entry name" value="UDG-F4_TTUDGA_SPO1dp_like"/>
    <property type="match status" value="1"/>
</dbReference>
<dbReference type="EMBL" id="FXTK01000002">
    <property type="protein sequence ID" value="SMO42182.1"/>
    <property type="molecule type" value="Genomic_DNA"/>
</dbReference>
<dbReference type="Proteomes" id="UP000319014">
    <property type="component" value="Unassembled WGS sequence"/>
</dbReference>
<evidence type="ECO:0000313" key="12">
    <source>
        <dbReference type="Proteomes" id="UP000319014"/>
    </source>
</evidence>
<evidence type="ECO:0000256" key="8">
    <source>
        <dbReference type="ARBA" id="ARBA00023014"/>
    </source>
</evidence>
<keyword evidence="3" id="KW-0004">4Fe-4S</keyword>
<evidence type="ECO:0000256" key="5">
    <source>
        <dbReference type="ARBA" id="ARBA00022763"/>
    </source>
</evidence>
<proteinExistence type="inferred from homology"/>
<keyword evidence="12" id="KW-1185">Reference proteome</keyword>
<evidence type="ECO:0000256" key="3">
    <source>
        <dbReference type="ARBA" id="ARBA00022485"/>
    </source>
</evidence>
<evidence type="ECO:0000256" key="2">
    <source>
        <dbReference type="ARBA" id="ARBA00019403"/>
    </source>
</evidence>
<dbReference type="SMART" id="SM00986">
    <property type="entry name" value="UDG"/>
    <property type="match status" value="1"/>
</dbReference>
<dbReference type="SUPFAM" id="SSF52141">
    <property type="entry name" value="Uracil-DNA glycosylase-like"/>
    <property type="match status" value="1"/>
</dbReference>
<evidence type="ECO:0000256" key="6">
    <source>
        <dbReference type="ARBA" id="ARBA00022801"/>
    </source>
</evidence>
<dbReference type="NCBIfam" id="TIGR03914">
    <property type="entry name" value="UDG_fam_dom"/>
    <property type="match status" value="1"/>
</dbReference>
<dbReference type="InterPro" id="IPR036895">
    <property type="entry name" value="Uracil-DNA_glycosylase-like_sf"/>
</dbReference>
<dbReference type="AlphaFoldDB" id="A0A521B512"/>
<dbReference type="GO" id="GO:0006281">
    <property type="term" value="P:DNA repair"/>
    <property type="evidence" value="ECO:0007669"/>
    <property type="project" value="UniProtKB-KW"/>
</dbReference>
<dbReference type="NCBIfam" id="TIGR03915">
    <property type="entry name" value="SAM_7_link_chp"/>
    <property type="match status" value="1"/>
</dbReference>
<dbReference type="Gene3D" id="3.40.470.10">
    <property type="entry name" value="Uracil-DNA glycosylase-like domain"/>
    <property type="match status" value="1"/>
</dbReference>
<dbReference type="GO" id="GO:0097506">
    <property type="term" value="F:deaminated base DNA N-glycosylase activity"/>
    <property type="evidence" value="ECO:0007669"/>
    <property type="project" value="UniProtKB-ARBA"/>
</dbReference>
<dbReference type="GO" id="GO:0046872">
    <property type="term" value="F:metal ion binding"/>
    <property type="evidence" value="ECO:0007669"/>
    <property type="project" value="UniProtKB-KW"/>
</dbReference>
<dbReference type="InterPro" id="IPR005273">
    <property type="entry name" value="Ura-DNA_glyco_family4"/>
</dbReference>
<dbReference type="GO" id="GO:0051539">
    <property type="term" value="F:4 iron, 4 sulfur cluster binding"/>
    <property type="evidence" value="ECO:0007669"/>
    <property type="project" value="UniProtKB-KW"/>
</dbReference>
<dbReference type="Pfam" id="PF03167">
    <property type="entry name" value="UDG"/>
    <property type="match status" value="1"/>
</dbReference>
<accession>A0A521B512</accession>
<dbReference type="NCBIfam" id="TIGR00758">
    <property type="entry name" value="UDG_fam4"/>
    <property type="match status" value="1"/>
</dbReference>
<organism evidence="11 12">
    <name type="scientific">Paracoccus laeviglucosivorans</name>
    <dbReference type="NCBI Taxonomy" id="1197861"/>
    <lineage>
        <taxon>Bacteria</taxon>
        <taxon>Pseudomonadati</taxon>
        <taxon>Pseudomonadota</taxon>
        <taxon>Alphaproteobacteria</taxon>
        <taxon>Rhodobacterales</taxon>
        <taxon>Paracoccaceae</taxon>
        <taxon>Paracoccus</taxon>
    </lineage>
</organism>
<keyword evidence="8" id="KW-0411">Iron-sulfur</keyword>
<keyword evidence="4" id="KW-0479">Metal-binding</keyword>
<dbReference type="InterPro" id="IPR025404">
    <property type="entry name" value="DUF4130"/>
</dbReference>